<dbReference type="EMBL" id="PDNC01000008">
    <property type="protein sequence ID" value="PGH08620.1"/>
    <property type="molecule type" value="Genomic_DNA"/>
</dbReference>
<reference evidence="7 8" key="1">
    <citation type="submission" date="2017-10" db="EMBL/GenBank/DDBJ databases">
        <title>Comparative genomics in systemic dimorphic fungi from Ajellomycetaceae.</title>
        <authorList>
            <person name="Munoz J.F."/>
            <person name="Mcewen J.G."/>
            <person name="Clay O.K."/>
            <person name="Cuomo C.A."/>
        </authorList>
    </citation>
    <scope>NUCLEOTIDE SEQUENCE [LARGE SCALE GENOMIC DNA]</scope>
    <source>
        <strain evidence="7 8">UAMH130</strain>
    </source>
</reference>
<feature type="compositionally biased region" description="Polar residues" evidence="5">
    <location>
        <begin position="559"/>
        <end position="577"/>
    </location>
</feature>
<evidence type="ECO:0000256" key="5">
    <source>
        <dbReference type="SAM" id="MobiDB-lite"/>
    </source>
</evidence>
<feature type="compositionally biased region" description="Polar residues" evidence="5">
    <location>
        <begin position="841"/>
        <end position="855"/>
    </location>
</feature>
<feature type="compositionally biased region" description="Low complexity" evidence="5">
    <location>
        <begin position="95"/>
        <end position="122"/>
    </location>
</feature>
<feature type="compositionally biased region" description="Polar residues" evidence="5">
    <location>
        <begin position="536"/>
        <end position="545"/>
    </location>
</feature>
<name>A0A2B7XI69_9EURO</name>
<feature type="compositionally biased region" description="Polar residues" evidence="5">
    <location>
        <begin position="592"/>
        <end position="605"/>
    </location>
</feature>
<dbReference type="GO" id="GO:0005737">
    <property type="term" value="C:cytoplasm"/>
    <property type="evidence" value="ECO:0007669"/>
    <property type="project" value="TreeGrafter"/>
</dbReference>
<dbReference type="GO" id="GO:0034975">
    <property type="term" value="P:protein folding in endoplasmic reticulum"/>
    <property type="evidence" value="ECO:0007669"/>
    <property type="project" value="TreeGrafter"/>
</dbReference>
<gene>
    <name evidence="7" type="ORF">GX51_01140</name>
</gene>
<sequence length="882" mass="96190">MAWHSTLFPRRAHTKSRATDCSLYFWAIALLAAVHAGGNLGFEHRNISSRALDDATCPNRDLSAIQLEYMQYPVCLEPKWAGIGSIENYTSHSHSSGGADTDASISAGASSSSSSTVTATVSGSGGIDQDLDTESPLDNANFLSFEEWKKQNLARVGQSEENVRGDRQSAGSEAGGRRQLPIGIDNSLDSLGEDGEIALEFGGFGPEDSGPASWERKVGKGQAPHADGADSVTRGAEGETQIETTTRGGVSRRKDAGTTCKERFNYASFDCAATVLKTNPQCTGASSVLIENKDSYMLNECRAKDKFLIVELCDDILIDTIVLANYEFFSSIFRTFRVSVSDRYPPKQPDMWRELGTYEAVNSREVQAFAVENPLIWARYVKIEFLTHYGNEFYCPVSLIRVHGTTMLEEYKNDGEASRLEDHISAQIRGSEAPESGPDNSSAAESKVVGKEKEGSTGPGGFEVQPTRVQKPEDICLPKADIGAILSRGLAGEKNGMCLVQEAPRVHNQSMDAVQSASVQSHGHGPAKIADDATPLTPSAESSSNAATPTHTATPTVTDSRAQNPANESQNVTSTSTHKAEYDGSSEPPKPSTTIQQHQPNPTTQESFFKSVNKRLHMLETNSSLSLQYIEEQSRILRDAFSKVEKRQLAKTTTFLENLNTSVLQELREFRHQYDQVWHSVAVEFEQQRLQYHQEVFAMSSQLGILADELLFQKRISIIQSVFVLICFGLVLFSRSSIASYLELPSVHSMVSRSQSFRSSTHSFESPSASPSSRPNSSYRDSSKDASKTSHRRSHSVESGEDDLAVNPTIAYSPPTPTSDIDEHSLHRPGSLRSDSTSSSILVTQQPQLLRSESSPPDLRGPSERSEGSEGGSSLEAPRVSS</sequence>
<evidence type="ECO:0000313" key="8">
    <source>
        <dbReference type="Proteomes" id="UP000224080"/>
    </source>
</evidence>
<dbReference type="GO" id="GO:0016020">
    <property type="term" value="C:membrane"/>
    <property type="evidence" value="ECO:0007669"/>
    <property type="project" value="InterPro"/>
</dbReference>
<feature type="domain" description="SUN" evidence="6">
    <location>
        <begin position="238"/>
        <end position="407"/>
    </location>
</feature>
<proteinExistence type="predicted"/>
<evidence type="ECO:0000256" key="2">
    <source>
        <dbReference type="ARBA" id="ARBA00022692"/>
    </source>
</evidence>
<feature type="region of interest" description="Disordered" evidence="5">
    <location>
        <begin position="91"/>
        <end position="135"/>
    </location>
</feature>
<comment type="caution">
    <text evidence="7">The sequence shown here is derived from an EMBL/GenBank/DDBJ whole genome shotgun (WGS) entry which is preliminary data.</text>
</comment>
<feature type="region of interest" description="Disordered" evidence="5">
    <location>
        <begin position="204"/>
        <end position="254"/>
    </location>
</feature>
<feature type="region of interest" description="Disordered" evidence="5">
    <location>
        <begin position="154"/>
        <end position="189"/>
    </location>
</feature>
<evidence type="ECO:0000313" key="7">
    <source>
        <dbReference type="EMBL" id="PGH08620.1"/>
    </source>
</evidence>
<feature type="compositionally biased region" description="Low complexity" evidence="5">
    <location>
        <begin position="546"/>
        <end position="558"/>
    </location>
</feature>
<evidence type="ECO:0000256" key="4">
    <source>
        <dbReference type="ARBA" id="ARBA00023136"/>
    </source>
</evidence>
<dbReference type="Gene3D" id="2.60.120.260">
    <property type="entry name" value="Galactose-binding domain-like"/>
    <property type="match status" value="1"/>
</dbReference>
<dbReference type="Pfam" id="PF07738">
    <property type="entry name" value="Sad1_UNC"/>
    <property type="match status" value="1"/>
</dbReference>
<keyword evidence="8" id="KW-1185">Reference proteome</keyword>
<comment type="subcellular location">
    <subcellularLocation>
        <location evidence="1">Endomembrane system</location>
    </subcellularLocation>
</comment>
<dbReference type="GO" id="GO:0012505">
    <property type="term" value="C:endomembrane system"/>
    <property type="evidence" value="ECO:0007669"/>
    <property type="project" value="UniProtKB-SubCell"/>
</dbReference>
<dbReference type="PROSITE" id="PS51469">
    <property type="entry name" value="SUN"/>
    <property type="match status" value="1"/>
</dbReference>
<accession>A0A2B7XI69</accession>
<dbReference type="InterPro" id="IPR012919">
    <property type="entry name" value="SUN_dom"/>
</dbReference>
<protein>
    <submittedName>
        <fullName evidence="7">Acyl-CoA dehydrogenase</fullName>
    </submittedName>
</protein>
<feature type="region of interest" description="Disordered" evidence="5">
    <location>
        <begin position="511"/>
        <end position="605"/>
    </location>
</feature>
<dbReference type="PANTHER" id="PTHR12953">
    <property type="entry name" value="MEMBRANE PROTEIN CH1 RELATED"/>
    <property type="match status" value="1"/>
</dbReference>
<dbReference type="AlphaFoldDB" id="A0A2B7XI69"/>
<evidence type="ECO:0000259" key="6">
    <source>
        <dbReference type="PROSITE" id="PS51469"/>
    </source>
</evidence>
<dbReference type="FunFam" id="2.60.120.260:FF:000082">
    <property type="entry name" value="Sad1/UNC domain protein"/>
    <property type="match status" value="1"/>
</dbReference>
<organism evidence="7 8">
    <name type="scientific">Blastomyces parvus</name>
    <dbReference type="NCBI Taxonomy" id="2060905"/>
    <lineage>
        <taxon>Eukaryota</taxon>
        <taxon>Fungi</taxon>
        <taxon>Dikarya</taxon>
        <taxon>Ascomycota</taxon>
        <taxon>Pezizomycotina</taxon>
        <taxon>Eurotiomycetes</taxon>
        <taxon>Eurotiomycetidae</taxon>
        <taxon>Onygenales</taxon>
        <taxon>Ajellomycetaceae</taxon>
        <taxon>Blastomyces</taxon>
    </lineage>
</organism>
<keyword evidence="2" id="KW-0812">Transmembrane</keyword>
<dbReference type="OrthoDB" id="434771at2759"/>
<evidence type="ECO:0000256" key="1">
    <source>
        <dbReference type="ARBA" id="ARBA00004308"/>
    </source>
</evidence>
<feature type="compositionally biased region" description="Low complexity" evidence="5">
    <location>
        <begin position="760"/>
        <end position="780"/>
    </location>
</feature>
<feature type="region of interest" description="Disordered" evidence="5">
    <location>
        <begin position="760"/>
        <end position="882"/>
    </location>
</feature>
<keyword evidence="3" id="KW-1133">Transmembrane helix</keyword>
<dbReference type="STRING" id="2060905.A0A2B7XI69"/>
<evidence type="ECO:0000256" key="3">
    <source>
        <dbReference type="ARBA" id="ARBA00022989"/>
    </source>
</evidence>
<feature type="compositionally biased region" description="Low complexity" evidence="5">
    <location>
        <begin position="831"/>
        <end position="840"/>
    </location>
</feature>
<dbReference type="Proteomes" id="UP000224080">
    <property type="component" value="Unassembled WGS sequence"/>
</dbReference>
<dbReference type="InterPro" id="IPR045120">
    <property type="entry name" value="Suco/Slp1-like"/>
</dbReference>
<dbReference type="PANTHER" id="PTHR12953:SF0">
    <property type="entry name" value="SUN DOMAIN-CONTAINING OSSIFICATION FACTOR"/>
    <property type="match status" value="1"/>
</dbReference>
<feature type="compositionally biased region" description="Polar residues" evidence="5">
    <location>
        <begin position="511"/>
        <end position="521"/>
    </location>
</feature>
<keyword evidence="4" id="KW-0472">Membrane</keyword>
<feature type="region of interest" description="Disordered" evidence="5">
    <location>
        <begin position="428"/>
        <end position="469"/>
    </location>
</feature>